<organism evidence="1 2">
    <name type="scientific">Penicillium chermesinum</name>
    <dbReference type="NCBI Taxonomy" id="63820"/>
    <lineage>
        <taxon>Eukaryota</taxon>
        <taxon>Fungi</taxon>
        <taxon>Dikarya</taxon>
        <taxon>Ascomycota</taxon>
        <taxon>Pezizomycotina</taxon>
        <taxon>Eurotiomycetes</taxon>
        <taxon>Eurotiomycetidae</taxon>
        <taxon>Eurotiales</taxon>
        <taxon>Aspergillaceae</taxon>
        <taxon>Penicillium</taxon>
    </lineage>
</organism>
<dbReference type="EMBL" id="JAPQKS010000003">
    <property type="protein sequence ID" value="KAJ5240254.1"/>
    <property type="molecule type" value="Genomic_DNA"/>
</dbReference>
<sequence>MLRGNTGHTANVRWFLYVAGGSAALLDDAYLGHHSDPTHPPSVVAWSVKATPSGSVLICSTFFVHDKPRSKDVLHGVCGTNLRKQRW</sequence>
<evidence type="ECO:0000313" key="1">
    <source>
        <dbReference type="EMBL" id="KAJ5240254.1"/>
    </source>
</evidence>
<evidence type="ECO:0000313" key="2">
    <source>
        <dbReference type="Proteomes" id="UP001150941"/>
    </source>
</evidence>
<dbReference type="Proteomes" id="UP001150941">
    <property type="component" value="Unassembled WGS sequence"/>
</dbReference>
<name>A0A9W9P9D5_9EURO</name>
<keyword evidence="2" id="KW-1185">Reference proteome</keyword>
<reference evidence="1" key="1">
    <citation type="submission" date="2022-11" db="EMBL/GenBank/DDBJ databases">
        <authorList>
            <person name="Petersen C."/>
        </authorList>
    </citation>
    <scope>NUCLEOTIDE SEQUENCE</scope>
    <source>
        <strain evidence="1">IBT 19713</strain>
    </source>
</reference>
<dbReference type="AlphaFoldDB" id="A0A9W9P9D5"/>
<reference evidence="1" key="2">
    <citation type="journal article" date="2023" name="IMA Fungus">
        <title>Comparative genomic study of the Penicillium genus elucidates a diverse pangenome and 15 lateral gene transfer events.</title>
        <authorList>
            <person name="Petersen C."/>
            <person name="Sorensen T."/>
            <person name="Nielsen M.R."/>
            <person name="Sondergaard T.E."/>
            <person name="Sorensen J.L."/>
            <person name="Fitzpatrick D.A."/>
            <person name="Frisvad J.C."/>
            <person name="Nielsen K.L."/>
        </authorList>
    </citation>
    <scope>NUCLEOTIDE SEQUENCE</scope>
    <source>
        <strain evidence="1">IBT 19713</strain>
    </source>
</reference>
<accession>A0A9W9P9D5</accession>
<dbReference type="GeneID" id="83201473"/>
<gene>
    <name evidence="1" type="ORF">N7468_004873</name>
</gene>
<comment type="caution">
    <text evidence="1">The sequence shown here is derived from an EMBL/GenBank/DDBJ whole genome shotgun (WGS) entry which is preliminary data.</text>
</comment>
<proteinExistence type="predicted"/>
<protein>
    <submittedName>
        <fullName evidence="1">Uncharacterized protein</fullName>
    </submittedName>
</protein>
<dbReference type="RefSeq" id="XP_058333173.1">
    <property type="nucleotide sequence ID" value="XM_058474170.1"/>
</dbReference>